<reference evidence="1" key="1">
    <citation type="submission" date="2016-11" db="EMBL/GenBank/DDBJ databases">
        <authorList>
            <person name="Varghese N."/>
            <person name="Submissions S."/>
        </authorList>
    </citation>
    <scope>NUCLEOTIDE SEQUENCE [LARGE SCALE GENOMIC DNA]</scope>
    <source>
        <strain evidence="1">DSM 16785</strain>
    </source>
</reference>
<comment type="caution">
    <text evidence="1">The sequence shown here is derived from an EMBL/GenBank/DDBJ whole genome shotgun (WGS) entry which is preliminary data.</text>
</comment>
<dbReference type="RefSeq" id="WP_072864512.1">
    <property type="nucleotide sequence ID" value="NZ_FQUI01000017.1"/>
</dbReference>
<sequence>MISENSKIINGKIIKIEKRKNSKYLYNIFIKDQKNNIYKTIINTRFFNTLNLNENISILGKTVKFGSIYKLLSRKIIYKGKSFDIISFH</sequence>
<accession>A0A1M4WP96</accession>
<keyword evidence="2" id="KW-1185">Reference proteome</keyword>
<dbReference type="Proteomes" id="UP000184334">
    <property type="component" value="Unassembled WGS sequence"/>
</dbReference>
<protein>
    <submittedName>
        <fullName evidence="1">Uncharacterized protein</fullName>
    </submittedName>
</protein>
<organism evidence="1 2">
    <name type="scientific">Marinitoga hydrogenitolerans (strain DSM 16785 / JCM 12826 / AT1271)</name>
    <dbReference type="NCBI Taxonomy" id="1122195"/>
    <lineage>
        <taxon>Bacteria</taxon>
        <taxon>Thermotogati</taxon>
        <taxon>Thermotogota</taxon>
        <taxon>Thermotogae</taxon>
        <taxon>Petrotogales</taxon>
        <taxon>Petrotogaceae</taxon>
        <taxon>Marinitoga</taxon>
    </lineage>
</organism>
<evidence type="ECO:0000313" key="1">
    <source>
        <dbReference type="EMBL" id="SHE82873.1"/>
    </source>
</evidence>
<evidence type="ECO:0000313" key="2">
    <source>
        <dbReference type="Proteomes" id="UP000184334"/>
    </source>
</evidence>
<gene>
    <name evidence="1" type="ORF">SAMN02745164_01219</name>
</gene>
<name>A0A1M4WP96_MARH1</name>
<dbReference type="AlphaFoldDB" id="A0A1M4WP96"/>
<dbReference type="EMBL" id="FQUI01000017">
    <property type="protein sequence ID" value="SHE82873.1"/>
    <property type="molecule type" value="Genomic_DNA"/>
</dbReference>
<proteinExistence type="predicted"/>